<dbReference type="PANTHER" id="PTHR43669">
    <property type="entry name" value="5-KETO-D-GLUCONATE 5-REDUCTASE"/>
    <property type="match status" value="1"/>
</dbReference>
<evidence type="ECO:0000313" key="4">
    <source>
        <dbReference type="Proteomes" id="UP000032254"/>
    </source>
</evidence>
<keyword evidence="2" id="KW-0560">Oxidoreductase</keyword>
<dbReference type="EMBL" id="JXSX01000001">
    <property type="protein sequence ID" value="KIR66439.1"/>
    <property type="molecule type" value="Genomic_DNA"/>
</dbReference>
<comment type="caution">
    <text evidence="3">The sequence shown here is derived from an EMBL/GenBank/DDBJ whole genome shotgun (WGS) entry which is preliminary data.</text>
</comment>
<dbReference type="Gene3D" id="3.40.50.720">
    <property type="entry name" value="NAD(P)-binding Rossmann-like Domain"/>
    <property type="match status" value="1"/>
</dbReference>
<sequence length="276" mass="27670">MDLGLTGRVALVAGGSSGIGLACAKEFAAEGAHVAICGRDPGRLAAAERELAGVAKGRVSATAVDVTDADAARRWVDGVAADLGAAHVLLVSGGSPPIGPASLFETADYRAAVDRVLLPAVGLALAALPHLRAAGWGRLLFVASETAAVPIAPLLLSGVTRAALVRFAQGLAVDVGRDGITVNVLAPGSVRTPPMERAAARLAGDDGDVERQLAAMGHHSALGRLARPEEVAAVAAFLASERASFVTAGVHLVDGGASATGPDLPHLTGVRKDTYA</sequence>
<protein>
    <submittedName>
        <fullName evidence="3">Oxidoreductase</fullName>
    </submittedName>
</protein>
<dbReference type="PATRIC" id="fig|47853.6.peg.3225"/>
<name>A0A0D0X6D1_9ACTN</name>
<dbReference type="Proteomes" id="UP000032254">
    <property type="component" value="Unassembled WGS sequence"/>
</dbReference>
<dbReference type="OrthoDB" id="3676637at2"/>
<dbReference type="PRINTS" id="PR00081">
    <property type="entry name" value="GDHRDH"/>
</dbReference>
<proteinExistence type="inferred from homology"/>
<dbReference type="GO" id="GO:0016491">
    <property type="term" value="F:oxidoreductase activity"/>
    <property type="evidence" value="ECO:0007669"/>
    <property type="project" value="UniProtKB-KW"/>
</dbReference>
<dbReference type="PANTHER" id="PTHR43669:SF3">
    <property type="entry name" value="ALCOHOL DEHYDROGENASE, PUTATIVE (AFU_ORTHOLOGUE AFUA_3G03445)-RELATED"/>
    <property type="match status" value="1"/>
</dbReference>
<comment type="similarity">
    <text evidence="1">Belongs to the short-chain dehydrogenases/reductases (SDR) family.</text>
</comment>
<evidence type="ECO:0000256" key="1">
    <source>
        <dbReference type="ARBA" id="ARBA00006484"/>
    </source>
</evidence>
<evidence type="ECO:0000256" key="2">
    <source>
        <dbReference type="ARBA" id="ARBA00023002"/>
    </source>
</evidence>
<organism evidence="3 4">
    <name type="scientific">Micromonospora haikouensis</name>
    <dbReference type="NCBI Taxonomy" id="686309"/>
    <lineage>
        <taxon>Bacteria</taxon>
        <taxon>Bacillati</taxon>
        <taxon>Actinomycetota</taxon>
        <taxon>Actinomycetes</taxon>
        <taxon>Micromonosporales</taxon>
        <taxon>Micromonosporaceae</taxon>
        <taxon>Micromonospora</taxon>
    </lineage>
</organism>
<dbReference type="Pfam" id="PF13561">
    <property type="entry name" value="adh_short_C2"/>
    <property type="match status" value="1"/>
</dbReference>
<dbReference type="RefSeq" id="WP_043963339.1">
    <property type="nucleotide sequence ID" value="NZ_JBEZEN010000058.1"/>
</dbReference>
<dbReference type="SUPFAM" id="SSF51735">
    <property type="entry name" value="NAD(P)-binding Rossmann-fold domains"/>
    <property type="match status" value="1"/>
</dbReference>
<reference evidence="3 4" key="1">
    <citation type="submission" date="2015-01" db="EMBL/GenBank/DDBJ databases">
        <title>Sequencing and annotation of Micromonospora carbonacea strain JXNU-1 genome.</title>
        <authorList>
            <person name="Long Z."/>
            <person name="Huang Y."/>
            <person name="Jiang Y."/>
        </authorList>
    </citation>
    <scope>NUCLEOTIDE SEQUENCE [LARGE SCALE GENOMIC DNA]</scope>
    <source>
        <strain evidence="3 4">JXNU-1</strain>
    </source>
</reference>
<accession>A0A0D0X6D1</accession>
<dbReference type="InterPro" id="IPR036291">
    <property type="entry name" value="NAD(P)-bd_dom_sf"/>
</dbReference>
<evidence type="ECO:0000313" key="3">
    <source>
        <dbReference type="EMBL" id="KIR66439.1"/>
    </source>
</evidence>
<keyword evidence="4" id="KW-1185">Reference proteome</keyword>
<dbReference type="GeneID" id="301305458"/>
<dbReference type="InterPro" id="IPR002347">
    <property type="entry name" value="SDR_fam"/>
</dbReference>
<dbReference type="AlphaFoldDB" id="A0A0D0X6D1"/>
<gene>
    <name evidence="3" type="ORF">TK50_15275</name>
</gene>